<dbReference type="AlphaFoldDB" id="A0A0G0ZUY3"/>
<evidence type="ECO:0000313" key="2">
    <source>
        <dbReference type="Proteomes" id="UP000034163"/>
    </source>
</evidence>
<accession>A0A0G0ZUY3</accession>
<sequence>MEFVYGEIPSEPGIFKLIARKVGTTYENAVYWIEEIIWSKQIPKIRENGPIEIIKPKNIDVPVLGIKSGVIIWLRSKAEGPWELIEQELKQFGFTPVLVSNPSVSFIGISDEYKEKLAPYSPAFDYSLLNGRIVETVEVDFLAGHGVNERIRNRLLHPDLRQNIVRNNDLFLRVKLRNTEKINLFLDTLRNLKVEDTGNILILFSKGPKGPRGYWPGGNQEEYGLYAGRSLTVVPDIREPSFSTNLQHADCGSIDGCIGLFLCRVVIKCLPEDKKLGVAEFVGPKIEIPIR</sequence>
<dbReference type="EMBL" id="LCBS01000011">
    <property type="protein sequence ID" value="KKS16858.1"/>
    <property type="molecule type" value="Genomic_DNA"/>
</dbReference>
<dbReference type="Proteomes" id="UP000034163">
    <property type="component" value="Unassembled WGS sequence"/>
</dbReference>
<gene>
    <name evidence="1" type="ORF">UU72_C0011G0008</name>
</gene>
<protein>
    <submittedName>
        <fullName evidence="1">Uncharacterized protein</fullName>
    </submittedName>
</protein>
<comment type="caution">
    <text evidence="1">The sequence shown here is derived from an EMBL/GenBank/DDBJ whole genome shotgun (WGS) entry which is preliminary data.</text>
</comment>
<organism evidence="1 2">
    <name type="scientific">candidate division WWE3 bacterium GW2011_GWB1_41_6</name>
    <dbReference type="NCBI Taxonomy" id="1619112"/>
    <lineage>
        <taxon>Bacteria</taxon>
        <taxon>Katanobacteria</taxon>
    </lineage>
</organism>
<name>A0A0G0ZUY3_UNCKA</name>
<evidence type="ECO:0000313" key="1">
    <source>
        <dbReference type="EMBL" id="KKS16858.1"/>
    </source>
</evidence>
<proteinExistence type="predicted"/>
<reference evidence="1 2" key="1">
    <citation type="journal article" date="2015" name="Nature">
        <title>rRNA introns, odd ribosomes, and small enigmatic genomes across a large radiation of phyla.</title>
        <authorList>
            <person name="Brown C.T."/>
            <person name="Hug L.A."/>
            <person name="Thomas B.C."/>
            <person name="Sharon I."/>
            <person name="Castelle C.J."/>
            <person name="Singh A."/>
            <person name="Wilkins M.J."/>
            <person name="Williams K.H."/>
            <person name="Banfield J.F."/>
        </authorList>
    </citation>
    <scope>NUCLEOTIDE SEQUENCE [LARGE SCALE GENOMIC DNA]</scope>
</reference>